<gene>
    <name evidence="2" type="ORF">CALMAC_LOCUS14075</name>
</gene>
<proteinExistence type="predicted"/>
<organism evidence="2 3">
    <name type="scientific">Callosobruchus maculatus</name>
    <name type="common">Southern cowpea weevil</name>
    <name type="synonym">Pulse bruchid</name>
    <dbReference type="NCBI Taxonomy" id="64391"/>
    <lineage>
        <taxon>Eukaryota</taxon>
        <taxon>Metazoa</taxon>
        <taxon>Ecdysozoa</taxon>
        <taxon>Arthropoda</taxon>
        <taxon>Hexapoda</taxon>
        <taxon>Insecta</taxon>
        <taxon>Pterygota</taxon>
        <taxon>Neoptera</taxon>
        <taxon>Endopterygota</taxon>
        <taxon>Coleoptera</taxon>
        <taxon>Polyphaga</taxon>
        <taxon>Cucujiformia</taxon>
        <taxon>Chrysomeloidea</taxon>
        <taxon>Chrysomelidae</taxon>
        <taxon>Bruchinae</taxon>
        <taxon>Bruchini</taxon>
        <taxon>Callosobruchus</taxon>
    </lineage>
</organism>
<dbReference type="EMBL" id="CAACVG010009971">
    <property type="protein sequence ID" value="VEN54661.1"/>
    <property type="molecule type" value="Genomic_DNA"/>
</dbReference>
<feature type="compositionally biased region" description="Basic and acidic residues" evidence="1">
    <location>
        <begin position="9"/>
        <end position="27"/>
    </location>
</feature>
<sequence length="207" mass="23264">MSSKTNLDNYHERTCMPERDSSDKRSDQAVGHLEVCQVRRKLGNSITDMNLASVSQTEIDMKKIQVKIKQLERNLENFNSSNPTGLQNVEAESELSLSLQGNATDTGRTEEETDVSDFFGSSPRFRYWGGKAGDMISALATRMNEKVSILSHIRETRSEHGQAQDFSASTPDVRPLDRIVSSSAAFQNFLKSLHNENKNHTVVYDTF</sequence>
<feature type="compositionally biased region" description="Polar residues" evidence="1">
    <location>
        <begin position="95"/>
        <end position="106"/>
    </location>
</feature>
<protein>
    <submittedName>
        <fullName evidence="2">Uncharacterized protein</fullName>
    </submittedName>
</protein>
<dbReference type="Proteomes" id="UP000410492">
    <property type="component" value="Unassembled WGS sequence"/>
</dbReference>
<dbReference type="OrthoDB" id="6783494at2759"/>
<evidence type="ECO:0000256" key="1">
    <source>
        <dbReference type="SAM" id="MobiDB-lite"/>
    </source>
</evidence>
<name>A0A653D3B4_CALMS</name>
<dbReference type="AlphaFoldDB" id="A0A653D3B4"/>
<keyword evidence="3" id="KW-1185">Reference proteome</keyword>
<feature type="compositionally biased region" description="Polar residues" evidence="1">
    <location>
        <begin position="77"/>
        <end position="87"/>
    </location>
</feature>
<reference evidence="2 3" key="1">
    <citation type="submission" date="2019-01" db="EMBL/GenBank/DDBJ databases">
        <authorList>
            <person name="Sayadi A."/>
        </authorList>
    </citation>
    <scope>NUCLEOTIDE SEQUENCE [LARGE SCALE GENOMIC DNA]</scope>
</reference>
<evidence type="ECO:0000313" key="2">
    <source>
        <dbReference type="EMBL" id="VEN54661.1"/>
    </source>
</evidence>
<feature type="region of interest" description="Disordered" evidence="1">
    <location>
        <begin position="1"/>
        <end position="28"/>
    </location>
</feature>
<accession>A0A653D3B4</accession>
<feature type="region of interest" description="Disordered" evidence="1">
    <location>
        <begin position="77"/>
        <end position="115"/>
    </location>
</feature>
<evidence type="ECO:0000313" key="3">
    <source>
        <dbReference type="Proteomes" id="UP000410492"/>
    </source>
</evidence>